<keyword evidence="1" id="KW-1133">Transmembrane helix</keyword>
<organism evidence="4">
    <name type="scientific">bioreactor metagenome</name>
    <dbReference type="NCBI Taxonomy" id="1076179"/>
    <lineage>
        <taxon>unclassified sequences</taxon>
        <taxon>metagenomes</taxon>
        <taxon>ecological metagenomes</taxon>
    </lineage>
</organism>
<evidence type="ECO:0008006" key="5">
    <source>
        <dbReference type="Google" id="ProtNLM"/>
    </source>
</evidence>
<accession>A0A644VSW9</accession>
<dbReference type="InterPro" id="IPR032508">
    <property type="entry name" value="FecR_C"/>
</dbReference>
<evidence type="ECO:0000259" key="3">
    <source>
        <dbReference type="Pfam" id="PF16344"/>
    </source>
</evidence>
<sequence length="306" mass="35810">MDKDKLYHFFQGTSTFEEEKEIRSWIESSKENILILNKERKLFNALLLADDHYIPQISRFNLKAIYRYAAVAIITLCVSFVFNYFLNVSGPLAMQKITVPAGQRINIDLPDGSNVWLNANTTIEFPLSFTKENRTLFLDGEAFFDVKRDEKHPFIVHTDRYDIKVLGTKFNIESYSDSENFETTLINGKVSLTAHSNTDKEIILLPNQKAHLQNGILNIENVDDFTQYRWIEGLICFKNAEFQSIMKKFEKYYEIKIIINNKKVSQHIFTGKFRQADGVEYALRVLQKDISFKFRRDLNKPIIYIE</sequence>
<feature type="transmembrane region" description="Helical" evidence="1">
    <location>
        <begin position="65"/>
        <end position="86"/>
    </location>
</feature>
<dbReference type="Gene3D" id="3.55.50.30">
    <property type="match status" value="1"/>
</dbReference>
<dbReference type="EMBL" id="VSSQ01000430">
    <property type="protein sequence ID" value="MPL94504.1"/>
    <property type="molecule type" value="Genomic_DNA"/>
</dbReference>
<gene>
    <name evidence="4" type="ORF">SDC9_40658</name>
</gene>
<dbReference type="InterPro" id="IPR006860">
    <property type="entry name" value="FecR"/>
</dbReference>
<keyword evidence="1" id="KW-0472">Membrane</keyword>
<feature type="domain" description="Protein FecR C-terminal" evidence="3">
    <location>
        <begin position="235"/>
        <end position="298"/>
    </location>
</feature>
<dbReference type="Gene3D" id="2.60.120.1440">
    <property type="match status" value="1"/>
</dbReference>
<dbReference type="PANTHER" id="PTHR30273:SF2">
    <property type="entry name" value="PROTEIN FECR"/>
    <property type="match status" value="1"/>
</dbReference>
<comment type="caution">
    <text evidence="4">The sequence shown here is derived from an EMBL/GenBank/DDBJ whole genome shotgun (WGS) entry which is preliminary data.</text>
</comment>
<evidence type="ECO:0000259" key="2">
    <source>
        <dbReference type="Pfam" id="PF04773"/>
    </source>
</evidence>
<dbReference type="PIRSF" id="PIRSF018266">
    <property type="entry name" value="FecR"/>
    <property type="match status" value="1"/>
</dbReference>
<evidence type="ECO:0000313" key="4">
    <source>
        <dbReference type="EMBL" id="MPL94504.1"/>
    </source>
</evidence>
<dbReference type="FunFam" id="2.60.120.1440:FF:000001">
    <property type="entry name" value="Putative anti-sigma factor"/>
    <property type="match status" value="1"/>
</dbReference>
<dbReference type="AlphaFoldDB" id="A0A644VSW9"/>
<dbReference type="Pfam" id="PF16344">
    <property type="entry name" value="FecR_C"/>
    <property type="match status" value="1"/>
</dbReference>
<evidence type="ECO:0000256" key="1">
    <source>
        <dbReference type="SAM" id="Phobius"/>
    </source>
</evidence>
<dbReference type="Pfam" id="PF04773">
    <property type="entry name" value="FecR"/>
    <property type="match status" value="1"/>
</dbReference>
<reference evidence="4" key="1">
    <citation type="submission" date="2019-08" db="EMBL/GenBank/DDBJ databases">
        <authorList>
            <person name="Kucharzyk K."/>
            <person name="Murdoch R.W."/>
            <person name="Higgins S."/>
            <person name="Loffler F."/>
        </authorList>
    </citation>
    <scope>NUCLEOTIDE SEQUENCE</scope>
</reference>
<proteinExistence type="predicted"/>
<protein>
    <recommendedName>
        <fullName evidence="5">FecR family protein</fullName>
    </recommendedName>
</protein>
<dbReference type="GO" id="GO:0016989">
    <property type="term" value="F:sigma factor antagonist activity"/>
    <property type="evidence" value="ECO:0007669"/>
    <property type="project" value="TreeGrafter"/>
</dbReference>
<keyword evidence="1" id="KW-0812">Transmembrane</keyword>
<dbReference type="InterPro" id="IPR012373">
    <property type="entry name" value="Ferrdict_sens_TM"/>
</dbReference>
<feature type="domain" description="FecR protein" evidence="2">
    <location>
        <begin position="96"/>
        <end position="190"/>
    </location>
</feature>
<dbReference type="PANTHER" id="PTHR30273">
    <property type="entry name" value="PERIPLASMIC SIGNAL SENSOR AND SIGMA FACTOR ACTIVATOR FECR-RELATED"/>
    <property type="match status" value="1"/>
</dbReference>
<name>A0A644VSW9_9ZZZZ</name>